<reference evidence="2 3" key="1">
    <citation type="submission" date="2020-07" db="EMBL/GenBank/DDBJ databases">
        <title>Halieaceae bacterium, F7430, whole genome shotgun sequencing project.</title>
        <authorList>
            <person name="Jiang S."/>
            <person name="Liu Z.W."/>
            <person name="Du Z.J."/>
        </authorList>
    </citation>
    <scope>NUCLEOTIDE SEQUENCE [LARGE SCALE GENOMIC DNA]</scope>
    <source>
        <strain evidence="2 3">F7430</strain>
    </source>
</reference>
<accession>A0A7W2TYJ7</accession>
<organism evidence="2 3">
    <name type="scientific">Sediminihaliea albiluteola</name>
    <dbReference type="NCBI Taxonomy" id="2758564"/>
    <lineage>
        <taxon>Bacteria</taxon>
        <taxon>Pseudomonadati</taxon>
        <taxon>Pseudomonadota</taxon>
        <taxon>Gammaproteobacteria</taxon>
        <taxon>Cellvibrionales</taxon>
        <taxon>Halieaceae</taxon>
        <taxon>Sediminihaliea</taxon>
    </lineage>
</organism>
<dbReference type="Proteomes" id="UP000539350">
    <property type="component" value="Unassembled WGS sequence"/>
</dbReference>
<sequence length="173" mass="18501">MMTSLLQAKHQQQGAILLLSLVFLLLLAIVASTVARTSTLQLQMAGNEQFRQAASQKAQAVVSALIESEANFPLYGGIGHSLCDSASVCDENTLAVAMSTEAVPDGVALHYQVQRKGPLLLDSLPYRAAEQSAISSRHFDLALFEVSAEVDGRSVRQGHARVVEGIARRVSAQ</sequence>
<evidence type="ECO:0000259" key="1">
    <source>
        <dbReference type="Pfam" id="PF14341"/>
    </source>
</evidence>
<proteinExistence type="predicted"/>
<dbReference type="InterPro" id="IPR025746">
    <property type="entry name" value="PilX_N_dom"/>
</dbReference>
<gene>
    <name evidence="2" type="ORF">H2508_14445</name>
</gene>
<feature type="domain" description="Type 4 fimbrial biogenesis protein PilX N-terminal" evidence="1">
    <location>
        <begin position="13"/>
        <end position="60"/>
    </location>
</feature>
<name>A0A7W2TYJ7_9GAMM</name>
<keyword evidence="3" id="KW-1185">Reference proteome</keyword>
<protein>
    <recommendedName>
        <fullName evidence="1">Type 4 fimbrial biogenesis protein PilX N-terminal domain-containing protein</fullName>
    </recommendedName>
</protein>
<dbReference type="AlphaFoldDB" id="A0A7W2TYJ7"/>
<dbReference type="RefSeq" id="WP_182175315.1">
    <property type="nucleotide sequence ID" value="NZ_JACFXU010000018.1"/>
</dbReference>
<dbReference type="EMBL" id="JACFXU010000018">
    <property type="protein sequence ID" value="MBA6414312.1"/>
    <property type="molecule type" value="Genomic_DNA"/>
</dbReference>
<comment type="caution">
    <text evidence="2">The sequence shown here is derived from an EMBL/GenBank/DDBJ whole genome shotgun (WGS) entry which is preliminary data.</text>
</comment>
<evidence type="ECO:0000313" key="2">
    <source>
        <dbReference type="EMBL" id="MBA6414312.1"/>
    </source>
</evidence>
<evidence type="ECO:0000313" key="3">
    <source>
        <dbReference type="Proteomes" id="UP000539350"/>
    </source>
</evidence>
<dbReference type="Pfam" id="PF14341">
    <property type="entry name" value="PilX_N"/>
    <property type="match status" value="1"/>
</dbReference>